<dbReference type="PRINTS" id="PR01270">
    <property type="entry name" value="HDASUPER"/>
</dbReference>
<proteinExistence type="predicted"/>
<organism evidence="2 3">
    <name type="scientific">Neolamprologus brichardi</name>
    <name type="common">Fairy cichlid</name>
    <name type="synonym">Lamprologus brichardi</name>
    <dbReference type="NCBI Taxonomy" id="32507"/>
    <lineage>
        <taxon>Eukaryota</taxon>
        <taxon>Metazoa</taxon>
        <taxon>Chordata</taxon>
        <taxon>Craniata</taxon>
        <taxon>Vertebrata</taxon>
        <taxon>Euteleostomi</taxon>
        <taxon>Actinopterygii</taxon>
        <taxon>Neopterygii</taxon>
        <taxon>Teleostei</taxon>
        <taxon>Neoteleostei</taxon>
        <taxon>Acanthomorphata</taxon>
        <taxon>Ovalentaria</taxon>
        <taxon>Cichlomorphae</taxon>
        <taxon>Cichliformes</taxon>
        <taxon>Cichlidae</taxon>
        <taxon>African cichlids</taxon>
        <taxon>Pseudocrenilabrinae</taxon>
        <taxon>Lamprologini</taxon>
        <taxon>Neolamprologus</taxon>
    </lineage>
</organism>
<evidence type="ECO:0000313" key="3">
    <source>
        <dbReference type="Proteomes" id="UP000261580"/>
    </source>
</evidence>
<dbReference type="Gene3D" id="3.40.800.20">
    <property type="entry name" value="Histone deacetylase domain"/>
    <property type="match status" value="1"/>
</dbReference>
<dbReference type="PANTHER" id="PTHR10625:SF21">
    <property type="entry name" value="HISTONE DEACETYLASE 6"/>
    <property type="match status" value="1"/>
</dbReference>
<dbReference type="InterPro" id="IPR037138">
    <property type="entry name" value="His_deacetylse_dom_sf"/>
</dbReference>
<dbReference type="GO" id="GO:0040029">
    <property type="term" value="P:epigenetic regulation of gene expression"/>
    <property type="evidence" value="ECO:0007669"/>
    <property type="project" value="TreeGrafter"/>
</dbReference>
<dbReference type="Proteomes" id="UP000261580">
    <property type="component" value="Unassembled WGS sequence"/>
</dbReference>
<protein>
    <submittedName>
        <fullName evidence="2">Histone deacetylase 6</fullName>
    </submittedName>
</protein>
<dbReference type="GeneTree" id="ENSGT00940000159563"/>
<dbReference type="Bgee" id="ENSNBRG00000008791">
    <property type="expression patterns" value="Expressed in testis and 8 other cell types or tissues"/>
</dbReference>
<accession>A0A3Q4GNX9</accession>
<dbReference type="GO" id="GO:0000118">
    <property type="term" value="C:histone deacetylase complex"/>
    <property type="evidence" value="ECO:0007669"/>
    <property type="project" value="TreeGrafter"/>
</dbReference>
<sequence>MKPNLAPSVATTTGLVYDERMMEHSNLWDRKLRFCNNPADQLGLVDRCQRIPVRLATEEELSLCHRYEAQMKATAAMKPRELHKLGDEFVSIYLNQQSFQCAQLAAGSCLNALDQILCGQVTNAVAIVRPPGHHAERDYPCGFCLFNTAALAARYAKKASHDPSMRILILDWDVHHGNGTQHMFEDDDSVLYISLHRYDNGAFFPSSEDAAPDKVGVAKGAGFNVNVAWSGGRMGDSDYLAAFHRVVMPIATEVTFIAHTDLTPVWFWCRPGSTQPGGIPWVATM</sequence>
<dbReference type="Ensembl" id="ENSNBRT00000011722.1">
    <property type="protein sequence ID" value="ENSNBRP00000011400.1"/>
    <property type="gene ID" value="ENSNBRG00000008791.1"/>
</dbReference>
<name>A0A3Q4GNX9_NEOBR</name>
<reference evidence="2" key="2">
    <citation type="submission" date="2025-09" db="UniProtKB">
        <authorList>
            <consortium name="Ensembl"/>
        </authorList>
    </citation>
    <scope>IDENTIFICATION</scope>
</reference>
<dbReference type="AlphaFoldDB" id="A0A3Q4GNX9"/>
<dbReference type="PANTHER" id="PTHR10625">
    <property type="entry name" value="HISTONE DEACETYLASE HDAC1-RELATED"/>
    <property type="match status" value="1"/>
</dbReference>
<reference evidence="2" key="1">
    <citation type="submission" date="2025-08" db="UniProtKB">
        <authorList>
            <consortium name="Ensembl"/>
        </authorList>
    </citation>
    <scope>IDENTIFICATION</scope>
</reference>
<keyword evidence="3" id="KW-1185">Reference proteome</keyword>
<dbReference type="Pfam" id="PF00850">
    <property type="entry name" value="Hist_deacetyl"/>
    <property type="match status" value="1"/>
</dbReference>
<dbReference type="InterPro" id="IPR000286">
    <property type="entry name" value="HDACs"/>
</dbReference>
<dbReference type="GO" id="GO:0004407">
    <property type="term" value="F:histone deacetylase activity"/>
    <property type="evidence" value="ECO:0007669"/>
    <property type="project" value="TreeGrafter"/>
</dbReference>
<dbReference type="InterPro" id="IPR023801">
    <property type="entry name" value="His_deacetylse_dom"/>
</dbReference>
<evidence type="ECO:0000313" key="2">
    <source>
        <dbReference type="Ensembl" id="ENSNBRP00000011400.1"/>
    </source>
</evidence>
<evidence type="ECO:0000259" key="1">
    <source>
        <dbReference type="Pfam" id="PF00850"/>
    </source>
</evidence>
<dbReference type="InterPro" id="IPR023696">
    <property type="entry name" value="Ureohydrolase_dom_sf"/>
</dbReference>
<dbReference type="SUPFAM" id="SSF52768">
    <property type="entry name" value="Arginase/deacetylase"/>
    <property type="match status" value="1"/>
</dbReference>
<feature type="domain" description="Histone deacetylase" evidence="1">
    <location>
        <begin position="41"/>
        <end position="253"/>
    </location>
</feature>